<dbReference type="EC" id="1.3.1.98" evidence="5"/>
<proteinExistence type="inferred from homology"/>
<keyword evidence="8" id="KW-0285">Flavoprotein</keyword>
<dbReference type="GO" id="GO:0071949">
    <property type="term" value="F:FAD binding"/>
    <property type="evidence" value="ECO:0007669"/>
    <property type="project" value="InterPro"/>
</dbReference>
<evidence type="ECO:0000256" key="11">
    <source>
        <dbReference type="ARBA" id="ARBA00022960"/>
    </source>
</evidence>
<comment type="cofactor">
    <cofactor evidence="1">
        <name>FAD</name>
        <dbReference type="ChEBI" id="CHEBI:57692"/>
    </cofactor>
</comment>
<dbReference type="SUPFAM" id="SSF56176">
    <property type="entry name" value="FAD-binding/transporter-associated domain-like"/>
    <property type="match status" value="1"/>
</dbReference>
<keyword evidence="6" id="KW-0963">Cytoplasm</keyword>
<evidence type="ECO:0000256" key="7">
    <source>
        <dbReference type="ARBA" id="ARBA00022618"/>
    </source>
</evidence>
<evidence type="ECO:0000256" key="2">
    <source>
        <dbReference type="ARBA" id="ARBA00003921"/>
    </source>
</evidence>
<dbReference type="NCBIfam" id="NF010478">
    <property type="entry name" value="PRK13903.1"/>
    <property type="match status" value="1"/>
</dbReference>
<comment type="pathway">
    <text evidence="4">Cell wall biogenesis; peptidoglycan biosynthesis.</text>
</comment>
<organism evidence="19">
    <name type="scientific">freshwater metagenome</name>
    <dbReference type="NCBI Taxonomy" id="449393"/>
    <lineage>
        <taxon>unclassified sequences</taxon>
        <taxon>metagenomes</taxon>
        <taxon>ecological metagenomes</taxon>
    </lineage>
</organism>
<keyword evidence="12" id="KW-0573">Peptidoglycan synthesis</keyword>
<name>A0A6J6VPQ2_9ZZZZ</name>
<evidence type="ECO:0000256" key="6">
    <source>
        <dbReference type="ARBA" id="ARBA00022490"/>
    </source>
</evidence>
<comment type="subcellular location">
    <subcellularLocation>
        <location evidence="3">Cytoplasm</location>
    </subcellularLocation>
</comment>
<protein>
    <recommendedName>
        <fullName evidence="5">UDP-N-acetylmuramate dehydrogenase</fullName>
        <ecNumber evidence="5">1.3.1.98</ecNumber>
    </recommendedName>
</protein>
<dbReference type="AlphaFoldDB" id="A0A6J6VPQ2"/>
<dbReference type="EMBL" id="CAEZVF010000042">
    <property type="protein sequence ID" value="CAB4618897.1"/>
    <property type="molecule type" value="Genomic_DNA"/>
</dbReference>
<evidence type="ECO:0000256" key="5">
    <source>
        <dbReference type="ARBA" id="ARBA00012518"/>
    </source>
</evidence>
<dbReference type="PANTHER" id="PTHR21071:SF4">
    <property type="entry name" value="UDP-N-ACETYLENOLPYRUVOYLGLUCOSAMINE REDUCTASE"/>
    <property type="match status" value="1"/>
</dbReference>
<reference evidence="19" key="1">
    <citation type="submission" date="2020-05" db="EMBL/GenBank/DDBJ databases">
        <authorList>
            <person name="Chiriac C."/>
            <person name="Salcher M."/>
            <person name="Ghai R."/>
            <person name="Kavagutti S V."/>
        </authorList>
    </citation>
    <scope>NUCLEOTIDE SEQUENCE</scope>
</reference>
<keyword evidence="10" id="KW-0521">NADP</keyword>
<dbReference type="UniPathway" id="UPA00219"/>
<evidence type="ECO:0000256" key="16">
    <source>
        <dbReference type="ARBA" id="ARBA00048914"/>
    </source>
</evidence>
<dbReference type="PANTHER" id="PTHR21071">
    <property type="entry name" value="UDP-N-ACETYLENOLPYRUVOYLGLUCOSAMINE REDUCTASE"/>
    <property type="match status" value="1"/>
</dbReference>
<evidence type="ECO:0000256" key="12">
    <source>
        <dbReference type="ARBA" id="ARBA00022984"/>
    </source>
</evidence>
<dbReference type="Pfam" id="PF01565">
    <property type="entry name" value="FAD_binding_4"/>
    <property type="match status" value="1"/>
</dbReference>
<evidence type="ECO:0000256" key="1">
    <source>
        <dbReference type="ARBA" id="ARBA00001974"/>
    </source>
</evidence>
<dbReference type="InterPro" id="IPR016167">
    <property type="entry name" value="FAD-bd_PCMH_sub1"/>
</dbReference>
<dbReference type="Gene3D" id="3.30.465.10">
    <property type="match status" value="1"/>
</dbReference>
<evidence type="ECO:0000256" key="14">
    <source>
        <dbReference type="ARBA" id="ARBA00023306"/>
    </source>
</evidence>
<dbReference type="InterPro" id="IPR036318">
    <property type="entry name" value="FAD-bd_PCMH-like_sf"/>
</dbReference>
<sequence length="350" mass="36378">MGVNREPAALLAPLTTLKVGGSADQLITVTTEAELIDAVSASDAAGRPVLILAGGSNVVISDEPFVGDVIHVHTRGVDVVDRSDCAGVTLTVAAGEPWDDVVSHAVGQGWVGIEALSGIPGSAGATPIQNVGAYGQEVAQTIAQVRTFDRQDKVIKTFAAADCDFGYRSSMFRHNDRWLVLDVTFQLALGTMSTPVAYAELAQALSIEVGQRAPLADVRSAVLDLRQSKSMVINAADPDAQSAGSFFTNPLLTAEQAANLPAAAPRWPASQGQIKTSAAWLIEQAGFVRGFRSGSAGISSKHTLALTTQSPASAADVIALARLIIDSVDQAFGIVLSVEPTLVGLSLERP</sequence>
<evidence type="ECO:0000259" key="17">
    <source>
        <dbReference type="PROSITE" id="PS51387"/>
    </source>
</evidence>
<dbReference type="PROSITE" id="PS51387">
    <property type="entry name" value="FAD_PCMH"/>
    <property type="match status" value="1"/>
</dbReference>
<comment type="function">
    <text evidence="2">Cell wall formation.</text>
</comment>
<keyword evidence="15" id="KW-0961">Cell wall biogenesis/degradation</keyword>
<dbReference type="GO" id="GO:0008360">
    <property type="term" value="P:regulation of cell shape"/>
    <property type="evidence" value="ECO:0007669"/>
    <property type="project" value="UniProtKB-KW"/>
</dbReference>
<dbReference type="InterPro" id="IPR011601">
    <property type="entry name" value="MurB_C"/>
</dbReference>
<dbReference type="InterPro" id="IPR016169">
    <property type="entry name" value="FAD-bd_PCMH_sub2"/>
</dbReference>
<evidence type="ECO:0000256" key="3">
    <source>
        <dbReference type="ARBA" id="ARBA00004496"/>
    </source>
</evidence>
<evidence type="ECO:0000256" key="10">
    <source>
        <dbReference type="ARBA" id="ARBA00022857"/>
    </source>
</evidence>
<keyword evidence="11" id="KW-0133">Cell shape</keyword>
<dbReference type="GO" id="GO:0051301">
    <property type="term" value="P:cell division"/>
    <property type="evidence" value="ECO:0007669"/>
    <property type="project" value="UniProtKB-KW"/>
</dbReference>
<dbReference type="Pfam" id="PF02873">
    <property type="entry name" value="MurB_C"/>
    <property type="match status" value="1"/>
</dbReference>
<keyword evidence="14" id="KW-0131">Cell cycle</keyword>
<evidence type="ECO:0000256" key="9">
    <source>
        <dbReference type="ARBA" id="ARBA00022827"/>
    </source>
</evidence>
<dbReference type="GO" id="GO:0005829">
    <property type="term" value="C:cytosol"/>
    <property type="evidence" value="ECO:0007669"/>
    <property type="project" value="TreeGrafter"/>
</dbReference>
<keyword evidence="13" id="KW-0560">Oxidoreductase</keyword>
<dbReference type="HAMAP" id="MF_00037">
    <property type="entry name" value="MurB"/>
    <property type="match status" value="1"/>
</dbReference>
<dbReference type="GO" id="GO:0008762">
    <property type="term" value="F:UDP-N-acetylmuramate dehydrogenase activity"/>
    <property type="evidence" value="ECO:0007669"/>
    <property type="project" value="UniProtKB-EC"/>
</dbReference>
<dbReference type="Gene3D" id="3.90.78.10">
    <property type="entry name" value="UDP-N-acetylenolpyruvoylglucosamine reductase, C-terminal domain"/>
    <property type="match status" value="1"/>
</dbReference>
<dbReference type="InterPro" id="IPR036635">
    <property type="entry name" value="MurB_C_sf"/>
</dbReference>
<dbReference type="Gene3D" id="3.30.43.10">
    <property type="entry name" value="Uridine Diphospho-n-acetylenolpyruvylglucosamine Reductase, domain 2"/>
    <property type="match status" value="1"/>
</dbReference>
<dbReference type="SUPFAM" id="SSF56194">
    <property type="entry name" value="Uridine diphospho-N-Acetylenolpyruvylglucosamine reductase, MurB, C-terminal domain"/>
    <property type="match status" value="1"/>
</dbReference>
<accession>A0A6J6VPQ2</accession>
<comment type="catalytic activity">
    <reaction evidence="16">
        <text>UDP-N-acetyl-alpha-D-muramate + NADP(+) = UDP-N-acetyl-3-O-(1-carboxyvinyl)-alpha-D-glucosamine + NADPH + H(+)</text>
        <dbReference type="Rhea" id="RHEA:12248"/>
        <dbReference type="ChEBI" id="CHEBI:15378"/>
        <dbReference type="ChEBI" id="CHEBI:57783"/>
        <dbReference type="ChEBI" id="CHEBI:58349"/>
        <dbReference type="ChEBI" id="CHEBI:68483"/>
        <dbReference type="ChEBI" id="CHEBI:70757"/>
        <dbReference type="EC" id="1.3.1.98"/>
    </reaction>
</comment>
<keyword evidence="7" id="KW-0132">Cell division</keyword>
<feature type="domain" description="FAD-binding PCMH-type" evidence="17">
    <location>
        <begin position="19"/>
        <end position="228"/>
    </location>
</feature>
<evidence type="ECO:0000313" key="18">
    <source>
        <dbReference type="EMBL" id="CAB4618897.1"/>
    </source>
</evidence>
<evidence type="ECO:0000256" key="4">
    <source>
        <dbReference type="ARBA" id="ARBA00004752"/>
    </source>
</evidence>
<dbReference type="EMBL" id="CAEZZX010000029">
    <property type="protein sequence ID" value="CAB4772728.1"/>
    <property type="molecule type" value="Genomic_DNA"/>
</dbReference>
<dbReference type="NCBIfam" id="TIGR00179">
    <property type="entry name" value="murB"/>
    <property type="match status" value="1"/>
</dbReference>
<gene>
    <name evidence="18" type="ORF">UFOPK1939_00415</name>
    <name evidence="19" type="ORF">UFOPK2938_00249</name>
</gene>
<evidence type="ECO:0000256" key="8">
    <source>
        <dbReference type="ARBA" id="ARBA00022630"/>
    </source>
</evidence>
<evidence type="ECO:0000256" key="15">
    <source>
        <dbReference type="ARBA" id="ARBA00023316"/>
    </source>
</evidence>
<dbReference type="InterPro" id="IPR016166">
    <property type="entry name" value="FAD-bd_PCMH"/>
</dbReference>
<evidence type="ECO:0000256" key="13">
    <source>
        <dbReference type="ARBA" id="ARBA00023002"/>
    </source>
</evidence>
<dbReference type="GO" id="GO:0071555">
    <property type="term" value="P:cell wall organization"/>
    <property type="evidence" value="ECO:0007669"/>
    <property type="project" value="UniProtKB-KW"/>
</dbReference>
<evidence type="ECO:0000313" key="19">
    <source>
        <dbReference type="EMBL" id="CAB4772728.1"/>
    </source>
</evidence>
<dbReference type="GO" id="GO:0009252">
    <property type="term" value="P:peptidoglycan biosynthetic process"/>
    <property type="evidence" value="ECO:0007669"/>
    <property type="project" value="UniProtKB-UniPathway"/>
</dbReference>
<dbReference type="InterPro" id="IPR003170">
    <property type="entry name" value="MurB"/>
</dbReference>
<keyword evidence="9" id="KW-0274">FAD</keyword>
<dbReference type="InterPro" id="IPR006094">
    <property type="entry name" value="Oxid_FAD_bind_N"/>
</dbReference>